<gene>
    <name evidence="1" type="ORF">L6164_023912</name>
</gene>
<sequence>MKKTEMKIQWPRDWEDWRSRPQGLVGLEHKDQRWGIERIGSIFARDIVKARIIVDIISSCIAVQLEHSTLL</sequence>
<reference evidence="1 2" key="1">
    <citation type="journal article" date="2022" name="DNA Res.">
        <title>Chromosomal-level genome assembly of the orchid tree Bauhinia variegata (Leguminosae; Cercidoideae) supports the allotetraploid origin hypothesis of Bauhinia.</title>
        <authorList>
            <person name="Zhong Y."/>
            <person name="Chen Y."/>
            <person name="Zheng D."/>
            <person name="Pang J."/>
            <person name="Liu Y."/>
            <person name="Luo S."/>
            <person name="Meng S."/>
            <person name="Qian L."/>
            <person name="Wei D."/>
            <person name="Dai S."/>
            <person name="Zhou R."/>
        </authorList>
    </citation>
    <scope>NUCLEOTIDE SEQUENCE [LARGE SCALE GENOMIC DNA]</scope>
    <source>
        <strain evidence="1">BV-YZ2020</strain>
    </source>
</reference>
<evidence type="ECO:0000313" key="2">
    <source>
        <dbReference type="Proteomes" id="UP000828941"/>
    </source>
</evidence>
<accession>A0ACB9MK32</accession>
<name>A0ACB9MK32_BAUVA</name>
<dbReference type="EMBL" id="CM039434">
    <property type="protein sequence ID" value="KAI4324366.1"/>
    <property type="molecule type" value="Genomic_DNA"/>
</dbReference>
<dbReference type="Proteomes" id="UP000828941">
    <property type="component" value="Chromosome 9"/>
</dbReference>
<proteinExistence type="predicted"/>
<protein>
    <submittedName>
        <fullName evidence="1">Uncharacterized protein</fullName>
    </submittedName>
</protein>
<keyword evidence="2" id="KW-1185">Reference proteome</keyword>
<evidence type="ECO:0000313" key="1">
    <source>
        <dbReference type="EMBL" id="KAI4324366.1"/>
    </source>
</evidence>
<organism evidence="1 2">
    <name type="scientific">Bauhinia variegata</name>
    <name type="common">Purple orchid tree</name>
    <name type="synonym">Phanera variegata</name>
    <dbReference type="NCBI Taxonomy" id="167791"/>
    <lineage>
        <taxon>Eukaryota</taxon>
        <taxon>Viridiplantae</taxon>
        <taxon>Streptophyta</taxon>
        <taxon>Embryophyta</taxon>
        <taxon>Tracheophyta</taxon>
        <taxon>Spermatophyta</taxon>
        <taxon>Magnoliopsida</taxon>
        <taxon>eudicotyledons</taxon>
        <taxon>Gunneridae</taxon>
        <taxon>Pentapetalae</taxon>
        <taxon>rosids</taxon>
        <taxon>fabids</taxon>
        <taxon>Fabales</taxon>
        <taxon>Fabaceae</taxon>
        <taxon>Cercidoideae</taxon>
        <taxon>Cercideae</taxon>
        <taxon>Bauhiniinae</taxon>
        <taxon>Bauhinia</taxon>
    </lineage>
</organism>
<comment type="caution">
    <text evidence="1">The sequence shown here is derived from an EMBL/GenBank/DDBJ whole genome shotgun (WGS) entry which is preliminary data.</text>
</comment>